<name>A0A0K2VGA1_LEPSM</name>
<sequence>MDLLPLGELLWNHDKARRLSSCLTGKKRRTFVIYLLYTEAQSRVKLILKNGLMTKKVGSVYNSFMEVALVQKIILPARLTVKIHVQRLKFISLSKNKQTQSFIIIISKRTILVTNPIIPSV</sequence>
<organism evidence="1">
    <name type="scientific">Lepeophtheirus salmonis</name>
    <name type="common">Salmon louse</name>
    <name type="synonym">Caligus salmonis</name>
    <dbReference type="NCBI Taxonomy" id="72036"/>
    <lineage>
        <taxon>Eukaryota</taxon>
        <taxon>Metazoa</taxon>
        <taxon>Ecdysozoa</taxon>
        <taxon>Arthropoda</taxon>
        <taxon>Crustacea</taxon>
        <taxon>Multicrustacea</taxon>
        <taxon>Hexanauplia</taxon>
        <taxon>Copepoda</taxon>
        <taxon>Siphonostomatoida</taxon>
        <taxon>Caligidae</taxon>
        <taxon>Lepeophtheirus</taxon>
    </lineage>
</organism>
<reference evidence="1" key="1">
    <citation type="submission" date="2014-05" db="EMBL/GenBank/DDBJ databases">
        <authorList>
            <person name="Chronopoulou M."/>
        </authorList>
    </citation>
    <scope>NUCLEOTIDE SEQUENCE</scope>
    <source>
        <tissue evidence="1">Whole organism</tissue>
    </source>
</reference>
<accession>A0A0K2VGA1</accession>
<protein>
    <submittedName>
        <fullName evidence="1">Uncharacterized protein</fullName>
    </submittedName>
</protein>
<proteinExistence type="predicted"/>
<evidence type="ECO:0000313" key="1">
    <source>
        <dbReference type="EMBL" id="CDW49232.1"/>
    </source>
</evidence>
<dbReference type="AlphaFoldDB" id="A0A0K2VGA1"/>
<dbReference type="EMBL" id="HACA01031871">
    <property type="protein sequence ID" value="CDW49232.1"/>
    <property type="molecule type" value="Transcribed_RNA"/>
</dbReference>